<dbReference type="Pfam" id="PF01168">
    <property type="entry name" value="Ala_racemase_N"/>
    <property type="match status" value="1"/>
</dbReference>
<protein>
    <recommendedName>
        <fullName evidence="5">Alanine racemase</fullName>
        <ecNumber evidence="5">5.1.1.1</ecNumber>
    </recommendedName>
</protein>
<dbReference type="HAMAP" id="MF_01201">
    <property type="entry name" value="Ala_racemase"/>
    <property type="match status" value="1"/>
</dbReference>
<comment type="catalytic activity">
    <reaction evidence="1 5">
        <text>L-alanine = D-alanine</text>
        <dbReference type="Rhea" id="RHEA:20249"/>
        <dbReference type="ChEBI" id="CHEBI:57416"/>
        <dbReference type="ChEBI" id="CHEBI:57972"/>
        <dbReference type="EC" id="5.1.1.1"/>
    </reaction>
</comment>
<evidence type="ECO:0000256" key="4">
    <source>
        <dbReference type="ARBA" id="ARBA00023235"/>
    </source>
</evidence>
<evidence type="ECO:0000256" key="7">
    <source>
        <dbReference type="PIRSR" id="PIRSR600821-52"/>
    </source>
</evidence>
<dbReference type="Pfam" id="PF00842">
    <property type="entry name" value="Ala_racemase_C"/>
    <property type="match status" value="1"/>
</dbReference>
<dbReference type="UniPathway" id="UPA00042">
    <property type="reaction ID" value="UER00497"/>
</dbReference>
<proteinExistence type="inferred from homology"/>
<feature type="modified residue" description="N6-(pyridoxal phosphate)lysine" evidence="5 6">
    <location>
        <position position="40"/>
    </location>
</feature>
<reference evidence="9 10" key="1">
    <citation type="submission" date="2020-01" db="EMBL/GenBank/DDBJ databases">
        <title>Complete and circular genome sequences of six lactobacillus isolates from horses.</title>
        <authorList>
            <person name="Hassan H.M."/>
        </authorList>
    </citation>
    <scope>NUCLEOTIDE SEQUENCE [LARGE SCALE GENOMIC DNA]</scope>
    <source>
        <strain evidence="9 10">1A</strain>
    </source>
</reference>
<dbReference type="EMBL" id="CP047418">
    <property type="protein sequence ID" value="QLL77394.1"/>
    <property type="molecule type" value="Genomic_DNA"/>
</dbReference>
<comment type="function">
    <text evidence="5">Catalyzes the interconversion of L-alanine and D-alanine. May also act on other amino acids.</text>
</comment>
<evidence type="ECO:0000256" key="3">
    <source>
        <dbReference type="ARBA" id="ARBA00022898"/>
    </source>
</evidence>
<dbReference type="GO" id="GO:0008784">
    <property type="term" value="F:alanine racemase activity"/>
    <property type="evidence" value="ECO:0007669"/>
    <property type="project" value="UniProtKB-UniRule"/>
</dbReference>
<dbReference type="GO" id="GO:0030170">
    <property type="term" value="F:pyridoxal phosphate binding"/>
    <property type="evidence" value="ECO:0007669"/>
    <property type="project" value="UniProtKB-UniRule"/>
</dbReference>
<dbReference type="RefSeq" id="WP_180849269.1">
    <property type="nucleotide sequence ID" value="NZ_CP047418.1"/>
</dbReference>
<comment type="similarity">
    <text evidence="5">Belongs to the alanine racemase family.</text>
</comment>
<dbReference type="InterPro" id="IPR011079">
    <property type="entry name" value="Ala_racemase_C"/>
</dbReference>
<dbReference type="InterPro" id="IPR029066">
    <property type="entry name" value="PLP-binding_barrel"/>
</dbReference>
<keyword evidence="4 5" id="KW-0413">Isomerase</keyword>
<dbReference type="PRINTS" id="PR00992">
    <property type="entry name" value="ALARACEMASE"/>
</dbReference>
<dbReference type="NCBIfam" id="TIGR00492">
    <property type="entry name" value="alr"/>
    <property type="match status" value="1"/>
</dbReference>
<dbReference type="InterPro" id="IPR009006">
    <property type="entry name" value="Ala_racemase/Decarboxylase_C"/>
</dbReference>
<dbReference type="KEGG" id="lsw:GTO87_01380"/>
<dbReference type="FunFam" id="2.40.37.10:FF:000006">
    <property type="entry name" value="Alanine racemase"/>
    <property type="match status" value="1"/>
</dbReference>
<dbReference type="SUPFAM" id="SSF50621">
    <property type="entry name" value="Alanine racemase C-terminal domain-like"/>
    <property type="match status" value="1"/>
</dbReference>
<dbReference type="SMART" id="SM01005">
    <property type="entry name" value="Ala_racemase_C"/>
    <property type="match status" value="1"/>
</dbReference>
<feature type="active site" description="Proton acceptor; specific for L-alanine" evidence="5">
    <location>
        <position position="267"/>
    </location>
</feature>
<feature type="domain" description="Alanine racemase C-terminal" evidence="8">
    <location>
        <begin position="246"/>
        <end position="371"/>
    </location>
</feature>
<dbReference type="AlphaFoldDB" id="A0A7H9EID7"/>
<dbReference type="InterPro" id="IPR000821">
    <property type="entry name" value="Ala_racemase"/>
</dbReference>
<dbReference type="PANTHER" id="PTHR30511:SF0">
    <property type="entry name" value="ALANINE RACEMASE, CATABOLIC-RELATED"/>
    <property type="match status" value="1"/>
</dbReference>
<feature type="binding site" evidence="5 7">
    <location>
        <position position="138"/>
    </location>
    <ligand>
        <name>substrate</name>
    </ligand>
</feature>
<keyword evidence="3 5" id="KW-0663">Pyridoxal phosphate</keyword>
<dbReference type="PANTHER" id="PTHR30511">
    <property type="entry name" value="ALANINE RACEMASE"/>
    <property type="match status" value="1"/>
</dbReference>
<evidence type="ECO:0000313" key="9">
    <source>
        <dbReference type="EMBL" id="QLL77394.1"/>
    </source>
</evidence>
<dbReference type="GO" id="GO:0005829">
    <property type="term" value="C:cytosol"/>
    <property type="evidence" value="ECO:0007669"/>
    <property type="project" value="TreeGrafter"/>
</dbReference>
<dbReference type="FunFam" id="3.20.20.10:FF:000002">
    <property type="entry name" value="Alanine racemase"/>
    <property type="match status" value="1"/>
</dbReference>
<dbReference type="Proteomes" id="UP000510886">
    <property type="component" value="Chromosome"/>
</dbReference>
<comment type="pathway">
    <text evidence="5">Amino-acid biosynthesis; D-alanine biosynthesis; D-alanine from L-alanine: step 1/1.</text>
</comment>
<comment type="cofactor">
    <cofactor evidence="2 5 6">
        <name>pyridoxal 5'-phosphate</name>
        <dbReference type="ChEBI" id="CHEBI:597326"/>
    </cofactor>
</comment>
<dbReference type="PROSITE" id="PS00395">
    <property type="entry name" value="ALANINE_RACEMASE"/>
    <property type="match status" value="1"/>
</dbReference>
<evidence type="ECO:0000256" key="6">
    <source>
        <dbReference type="PIRSR" id="PIRSR600821-50"/>
    </source>
</evidence>
<dbReference type="InterPro" id="IPR001608">
    <property type="entry name" value="Ala_racemase_N"/>
</dbReference>
<accession>A0A7H9EID7</accession>
<dbReference type="GO" id="GO:0030632">
    <property type="term" value="P:D-alanine biosynthetic process"/>
    <property type="evidence" value="ECO:0007669"/>
    <property type="project" value="UniProtKB-UniRule"/>
</dbReference>
<gene>
    <name evidence="9" type="ORF">GTO87_01380</name>
</gene>
<name>A0A7H9EID7_9LACO</name>
<evidence type="ECO:0000256" key="1">
    <source>
        <dbReference type="ARBA" id="ARBA00000316"/>
    </source>
</evidence>
<dbReference type="CDD" id="cd00430">
    <property type="entry name" value="PLPDE_III_AR"/>
    <property type="match status" value="1"/>
</dbReference>
<feature type="binding site" evidence="5 7">
    <location>
        <position position="314"/>
    </location>
    <ligand>
        <name>substrate</name>
    </ligand>
</feature>
<evidence type="ECO:0000313" key="10">
    <source>
        <dbReference type="Proteomes" id="UP000510886"/>
    </source>
</evidence>
<dbReference type="GO" id="GO:0009252">
    <property type="term" value="P:peptidoglycan biosynthetic process"/>
    <property type="evidence" value="ECO:0007669"/>
    <property type="project" value="TreeGrafter"/>
</dbReference>
<sequence>MVVARHRGTKITVDLGAIKANIRTVLHTLPADQKLFAVVKANAYGHGLVPVAYAAKEAGAAGFCVAVIDEGVALREAGLNEPILILGVNSATEAPYIAANDLSVAVGSLEFLQEALPLLAEQGLRLNVHLALDTGMGRIGFRQPEAVRQAEEFMRAHAEQFRFEGVFTHFATADMVDTTYFNHQKQAFHKLVGALDELPPYVHVTNSAASLWHQQTAGNMIRFGIAMYGLNPSGREMAPTYALRPALSLTSEVVHVKKITAGDSVGYGKTYTAGQDEWIGTVPMGYADGWLRRLQGFKVLVDGEECEIVGRVCMDQFMIRLPHAVKLGTKVTLIGRDGDAQITAQDVADYVGTIHYEILCGLSHRVPRVYRD</sequence>
<evidence type="ECO:0000256" key="5">
    <source>
        <dbReference type="HAMAP-Rule" id="MF_01201"/>
    </source>
</evidence>
<dbReference type="Gene3D" id="2.40.37.10">
    <property type="entry name" value="Lyase, Ornithine Decarboxylase, Chain A, domain 1"/>
    <property type="match status" value="1"/>
</dbReference>
<organism evidence="9 10">
    <name type="scientific">Ligilactobacillus saerimneri</name>
    <dbReference type="NCBI Taxonomy" id="228229"/>
    <lineage>
        <taxon>Bacteria</taxon>
        <taxon>Bacillati</taxon>
        <taxon>Bacillota</taxon>
        <taxon>Bacilli</taxon>
        <taxon>Lactobacillales</taxon>
        <taxon>Lactobacillaceae</taxon>
        <taxon>Ligilactobacillus</taxon>
    </lineage>
</organism>
<evidence type="ECO:0000259" key="8">
    <source>
        <dbReference type="SMART" id="SM01005"/>
    </source>
</evidence>
<feature type="active site" description="Proton acceptor; specific for D-alanine" evidence="5">
    <location>
        <position position="40"/>
    </location>
</feature>
<dbReference type="Gene3D" id="3.20.20.10">
    <property type="entry name" value="Alanine racemase"/>
    <property type="match status" value="1"/>
</dbReference>
<dbReference type="EC" id="5.1.1.1" evidence="5"/>
<dbReference type="InterPro" id="IPR020622">
    <property type="entry name" value="Ala_racemase_pyridoxalP-BS"/>
</dbReference>
<evidence type="ECO:0000256" key="2">
    <source>
        <dbReference type="ARBA" id="ARBA00001933"/>
    </source>
</evidence>
<dbReference type="SUPFAM" id="SSF51419">
    <property type="entry name" value="PLP-binding barrel"/>
    <property type="match status" value="1"/>
</dbReference>